<feature type="domain" description="ABC transporter" evidence="11">
    <location>
        <begin position="14"/>
        <end position="258"/>
    </location>
</feature>
<proteinExistence type="inferred from homology"/>
<evidence type="ECO:0000256" key="10">
    <source>
        <dbReference type="ARBA" id="ARBA00023136"/>
    </source>
</evidence>
<evidence type="ECO:0000313" key="12">
    <source>
        <dbReference type="EMBL" id="TCK30305.1"/>
    </source>
</evidence>
<evidence type="ECO:0000256" key="6">
    <source>
        <dbReference type="ARBA" id="ARBA00022741"/>
    </source>
</evidence>
<dbReference type="GO" id="GO:0005886">
    <property type="term" value="C:plasma membrane"/>
    <property type="evidence" value="ECO:0007669"/>
    <property type="project" value="UniProtKB-SubCell"/>
</dbReference>
<dbReference type="FunFam" id="3.40.50.300:FF:000134">
    <property type="entry name" value="Iron-enterobactin ABC transporter ATP-binding protein"/>
    <property type="match status" value="1"/>
</dbReference>
<organism evidence="12 13">
    <name type="scientific">Ancylobacter aquaticus</name>
    <dbReference type="NCBI Taxonomy" id="100"/>
    <lineage>
        <taxon>Bacteria</taxon>
        <taxon>Pseudomonadati</taxon>
        <taxon>Pseudomonadota</taxon>
        <taxon>Alphaproteobacteria</taxon>
        <taxon>Hyphomicrobiales</taxon>
        <taxon>Xanthobacteraceae</taxon>
        <taxon>Ancylobacter</taxon>
    </lineage>
</organism>
<evidence type="ECO:0000313" key="13">
    <source>
        <dbReference type="Proteomes" id="UP000295030"/>
    </source>
</evidence>
<name>A0A4R1I8Y6_ANCAQ</name>
<evidence type="ECO:0000256" key="3">
    <source>
        <dbReference type="ARBA" id="ARBA00022448"/>
    </source>
</evidence>
<dbReference type="GO" id="GO:0006826">
    <property type="term" value="P:iron ion transport"/>
    <property type="evidence" value="ECO:0007669"/>
    <property type="project" value="UniProtKB-KW"/>
</dbReference>
<keyword evidence="7 12" id="KW-0067">ATP-binding</keyword>
<dbReference type="Proteomes" id="UP000295030">
    <property type="component" value="Unassembled WGS sequence"/>
</dbReference>
<dbReference type="OrthoDB" id="9810077at2"/>
<evidence type="ECO:0000256" key="7">
    <source>
        <dbReference type="ARBA" id="ARBA00022840"/>
    </source>
</evidence>
<evidence type="ECO:0000256" key="5">
    <source>
        <dbReference type="ARBA" id="ARBA00022496"/>
    </source>
</evidence>
<accession>A0A4R1I8Y6</accession>
<evidence type="ECO:0000256" key="9">
    <source>
        <dbReference type="ARBA" id="ARBA00023065"/>
    </source>
</evidence>
<dbReference type="Pfam" id="PF00005">
    <property type="entry name" value="ABC_tran"/>
    <property type="match status" value="1"/>
</dbReference>
<evidence type="ECO:0000259" key="11">
    <source>
        <dbReference type="PROSITE" id="PS50893"/>
    </source>
</evidence>
<dbReference type="RefSeq" id="WP_131833652.1">
    <property type="nucleotide sequence ID" value="NZ_SMFY01000001.1"/>
</dbReference>
<keyword evidence="13" id="KW-1185">Reference proteome</keyword>
<dbReference type="InterPro" id="IPR027417">
    <property type="entry name" value="P-loop_NTPase"/>
</dbReference>
<keyword evidence="8" id="KW-0408">Iron</keyword>
<keyword evidence="9" id="KW-0406">Ion transport</keyword>
<dbReference type="InterPro" id="IPR003439">
    <property type="entry name" value="ABC_transporter-like_ATP-bd"/>
</dbReference>
<dbReference type="InterPro" id="IPR051535">
    <property type="entry name" value="Siderophore_ABC-ATPase"/>
</dbReference>
<dbReference type="CDD" id="cd03214">
    <property type="entry name" value="ABC_Iron-Siderophores_B12_Hemin"/>
    <property type="match status" value="1"/>
</dbReference>
<dbReference type="InterPro" id="IPR003593">
    <property type="entry name" value="AAA+_ATPase"/>
</dbReference>
<dbReference type="PANTHER" id="PTHR42771:SF2">
    <property type="entry name" value="IRON(3+)-HYDROXAMATE IMPORT ATP-BINDING PROTEIN FHUC"/>
    <property type="match status" value="1"/>
</dbReference>
<keyword evidence="5" id="KW-0410">Iron transport</keyword>
<evidence type="ECO:0000256" key="1">
    <source>
        <dbReference type="ARBA" id="ARBA00004202"/>
    </source>
</evidence>
<dbReference type="GO" id="GO:0016887">
    <property type="term" value="F:ATP hydrolysis activity"/>
    <property type="evidence" value="ECO:0007669"/>
    <property type="project" value="InterPro"/>
</dbReference>
<reference evidence="12 13" key="1">
    <citation type="submission" date="2019-03" db="EMBL/GenBank/DDBJ databases">
        <title>Genomic Encyclopedia of Type Strains, Phase IV (KMG-IV): sequencing the most valuable type-strain genomes for metagenomic binning, comparative biology and taxonomic classification.</title>
        <authorList>
            <person name="Goeker M."/>
        </authorList>
    </citation>
    <scope>NUCLEOTIDE SEQUENCE [LARGE SCALE GENOMIC DNA]</scope>
    <source>
        <strain evidence="12 13">DSM 101</strain>
    </source>
</reference>
<dbReference type="InterPro" id="IPR017871">
    <property type="entry name" value="ABC_transporter-like_CS"/>
</dbReference>
<keyword evidence="3" id="KW-0813">Transport</keyword>
<dbReference type="SUPFAM" id="SSF52540">
    <property type="entry name" value="P-loop containing nucleoside triphosphate hydrolases"/>
    <property type="match status" value="1"/>
</dbReference>
<evidence type="ECO:0000256" key="2">
    <source>
        <dbReference type="ARBA" id="ARBA00005417"/>
    </source>
</evidence>
<protein>
    <submittedName>
        <fullName evidence="12">Iron complex transport system ATP-binding protein</fullName>
    </submittedName>
</protein>
<gene>
    <name evidence="12" type="ORF">EV667_0393</name>
</gene>
<sequence length="275" mass="29363">MVDPARPAPAGALWSLCEVAFTLGERAILSPLTLDLPAGRVYGLIGPNGSGKSTLLKMMARQLAPSSGELRFDDRPLGAWSGRAFAREVAYMPQFMPASDGMNVRELVSLGRYPWHGALGRFSPEDEARVEAAIQRAGLAPFRERAVDSLSGGERQRAWLALMLAQGARCLLLDEPTSALDIAHQMEVLAILRELGGEAAGGPGQAGAMTVIVILHDINLAARTCDALLALRGGRLLAHGPCDEIMEPERLRAIYGLDMGVMAHPVSGTPMSYVL</sequence>
<dbReference type="PROSITE" id="PS50893">
    <property type="entry name" value="ABC_TRANSPORTER_2"/>
    <property type="match status" value="1"/>
</dbReference>
<dbReference type="SMART" id="SM00382">
    <property type="entry name" value="AAA"/>
    <property type="match status" value="1"/>
</dbReference>
<evidence type="ECO:0000256" key="8">
    <source>
        <dbReference type="ARBA" id="ARBA00023004"/>
    </source>
</evidence>
<dbReference type="PANTHER" id="PTHR42771">
    <property type="entry name" value="IRON(3+)-HYDROXAMATE IMPORT ATP-BINDING PROTEIN FHUC"/>
    <property type="match status" value="1"/>
</dbReference>
<dbReference type="PROSITE" id="PS00211">
    <property type="entry name" value="ABC_TRANSPORTER_1"/>
    <property type="match status" value="1"/>
</dbReference>
<comment type="caution">
    <text evidence="12">The sequence shown here is derived from an EMBL/GenBank/DDBJ whole genome shotgun (WGS) entry which is preliminary data.</text>
</comment>
<dbReference type="EMBL" id="SMFY01000001">
    <property type="protein sequence ID" value="TCK30305.1"/>
    <property type="molecule type" value="Genomic_DNA"/>
</dbReference>
<dbReference type="AlphaFoldDB" id="A0A4R1I8Y6"/>
<evidence type="ECO:0000256" key="4">
    <source>
        <dbReference type="ARBA" id="ARBA00022475"/>
    </source>
</evidence>
<dbReference type="Gene3D" id="3.40.50.300">
    <property type="entry name" value="P-loop containing nucleotide triphosphate hydrolases"/>
    <property type="match status" value="1"/>
</dbReference>
<keyword evidence="4" id="KW-1003">Cell membrane</keyword>
<comment type="subcellular location">
    <subcellularLocation>
        <location evidence="1">Cell membrane</location>
        <topology evidence="1">Peripheral membrane protein</topology>
    </subcellularLocation>
</comment>
<comment type="similarity">
    <text evidence="2">Belongs to the ABC transporter superfamily.</text>
</comment>
<keyword evidence="10" id="KW-0472">Membrane</keyword>
<dbReference type="GO" id="GO:0005524">
    <property type="term" value="F:ATP binding"/>
    <property type="evidence" value="ECO:0007669"/>
    <property type="project" value="UniProtKB-KW"/>
</dbReference>
<keyword evidence="6" id="KW-0547">Nucleotide-binding</keyword>